<reference evidence="2" key="1">
    <citation type="submission" date="2020-10" db="EMBL/GenBank/DDBJ databases">
        <authorList>
            <person name="Gilroy R."/>
        </authorList>
    </citation>
    <scope>NUCLEOTIDE SEQUENCE</scope>
    <source>
        <strain evidence="2">21143</strain>
    </source>
</reference>
<protein>
    <submittedName>
        <fullName evidence="2">NADPH-dependent 7-cyano-7-deazaguanine reductase QueF</fullName>
    </submittedName>
</protein>
<dbReference type="PANTHER" id="PTHR34354:SF1">
    <property type="entry name" value="NADPH-DEPENDENT 7-CYANO-7-DEAZAGUANINE REDUCTASE"/>
    <property type="match status" value="1"/>
</dbReference>
<dbReference type="Pfam" id="PF14489">
    <property type="entry name" value="QueF"/>
    <property type="match status" value="1"/>
</dbReference>
<organism evidence="2 3">
    <name type="scientific">Candidatus Caccoplasma intestinavium</name>
    <dbReference type="NCBI Taxonomy" id="2840716"/>
    <lineage>
        <taxon>Bacteria</taxon>
        <taxon>Pseudomonadati</taxon>
        <taxon>Bacteroidota</taxon>
        <taxon>Bacteroidia</taxon>
        <taxon>Bacteroidales</taxon>
        <taxon>Bacteroidaceae</taxon>
        <taxon>Bacteroidaceae incertae sedis</taxon>
        <taxon>Candidatus Caccoplasma</taxon>
    </lineage>
</organism>
<dbReference type="InterPro" id="IPR029139">
    <property type="entry name" value="QueF_N"/>
</dbReference>
<dbReference type="SUPFAM" id="SSF55620">
    <property type="entry name" value="Tetrahydrobiopterin biosynthesis enzymes-like"/>
    <property type="match status" value="1"/>
</dbReference>
<dbReference type="AlphaFoldDB" id="A0A9D1GCU5"/>
<proteinExistence type="predicted"/>
<dbReference type="InterPro" id="IPR050084">
    <property type="entry name" value="NADPH_dep_7-cyano-7-deazaG_red"/>
</dbReference>
<name>A0A9D1GCU5_9BACT</name>
<dbReference type="Gene3D" id="3.30.1130.10">
    <property type="match status" value="2"/>
</dbReference>
<evidence type="ECO:0000313" key="3">
    <source>
        <dbReference type="Proteomes" id="UP000886722"/>
    </source>
</evidence>
<dbReference type="EMBL" id="DVKT01000011">
    <property type="protein sequence ID" value="HIT38765.1"/>
    <property type="molecule type" value="Genomic_DNA"/>
</dbReference>
<feature type="domain" description="NADPH-dependent 7-cyano-7-deazaguanine reductase N-terminal" evidence="1">
    <location>
        <begin position="16"/>
        <end position="130"/>
    </location>
</feature>
<accession>A0A9D1GCU5</accession>
<dbReference type="Proteomes" id="UP000886722">
    <property type="component" value="Unassembled WGS sequence"/>
</dbReference>
<dbReference type="InterPro" id="IPR043133">
    <property type="entry name" value="GTP-CH-I_C/QueF"/>
</dbReference>
<dbReference type="InterPro" id="IPR029500">
    <property type="entry name" value="QueF"/>
</dbReference>
<gene>
    <name evidence="2" type="ORF">IAD06_01810</name>
</gene>
<dbReference type="GO" id="GO:0008616">
    <property type="term" value="P:tRNA queuosine(34) biosynthetic process"/>
    <property type="evidence" value="ECO:0007669"/>
    <property type="project" value="InterPro"/>
</dbReference>
<dbReference type="PANTHER" id="PTHR34354">
    <property type="entry name" value="NADPH-DEPENDENT 7-CYANO-7-DEAZAGUANINE REDUCTASE"/>
    <property type="match status" value="1"/>
</dbReference>
<evidence type="ECO:0000259" key="1">
    <source>
        <dbReference type="Pfam" id="PF14819"/>
    </source>
</evidence>
<reference evidence="2" key="2">
    <citation type="journal article" date="2021" name="PeerJ">
        <title>Extensive microbial diversity within the chicken gut microbiome revealed by metagenomics and culture.</title>
        <authorList>
            <person name="Gilroy R."/>
            <person name="Ravi A."/>
            <person name="Getino M."/>
            <person name="Pursley I."/>
            <person name="Horton D.L."/>
            <person name="Alikhan N.F."/>
            <person name="Baker D."/>
            <person name="Gharbi K."/>
            <person name="Hall N."/>
            <person name="Watson M."/>
            <person name="Adriaenssens E.M."/>
            <person name="Foster-Nyarko E."/>
            <person name="Jarju S."/>
            <person name="Secka A."/>
            <person name="Antonio M."/>
            <person name="Oren A."/>
            <person name="Chaudhuri R.R."/>
            <person name="La Ragione R."/>
            <person name="Hildebrand F."/>
            <person name="Pallen M.J."/>
        </authorList>
    </citation>
    <scope>NUCLEOTIDE SEQUENCE</scope>
    <source>
        <strain evidence="2">21143</strain>
    </source>
</reference>
<sequence length="304" mass="34417">MNPDSTHHVLGRQVAYPDRYSPDILVRVDRAGNRMAHHIDEVHLPFTGLDLWNAYEVSALTDAGAPVNFIMRLLYPCESRYIVESKSLKLYLNAFNMSRCGATTAEVAGFLSSTVAHDLSALLETRVEVVVETPREAGRHTVTSPGCACEPPVEWEYWGVGELSSAPLASYKEDVDLLHDNCVGGGVMTGMTDLLRSRCKITSQPDWGDLYLYMRGDRLPSVDALLRYIVSFRDENHFHEEVVEMIYKALYSHFSPEELLVMAFYTRRGGIDINPVRANRKELIDRFCPHIVHFERIAVKSPRQ</sequence>
<evidence type="ECO:0000313" key="2">
    <source>
        <dbReference type="EMBL" id="HIT38765.1"/>
    </source>
</evidence>
<dbReference type="GO" id="GO:0033739">
    <property type="term" value="F:preQ1 synthase activity"/>
    <property type="evidence" value="ECO:0007669"/>
    <property type="project" value="InterPro"/>
</dbReference>
<dbReference type="Pfam" id="PF14819">
    <property type="entry name" value="QueF_N"/>
    <property type="match status" value="1"/>
</dbReference>
<comment type="caution">
    <text evidence="2">The sequence shown here is derived from an EMBL/GenBank/DDBJ whole genome shotgun (WGS) entry which is preliminary data.</text>
</comment>